<reference evidence="1" key="1">
    <citation type="submission" date="2022-04" db="EMBL/GenBank/DDBJ databases">
        <title>Genome of the entomopathogenic fungus Entomophthora muscae.</title>
        <authorList>
            <person name="Elya C."/>
            <person name="Lovett B.R."/>
            <person name="Lee E."/>
            <person name="Macias A.M."/>
            <person name="Hajek A.E."/>
            <person name="De Bivort B.L."/>
            <person name="Kasson M.T."/>
            <person name="De Fine Licht H.H."/>
            <person name="Stajich J.E."/>
        </authorList>
    </citation>
    <scope>NUCLEOTIDE SEQUENCE</scope>
    <source>
        <strain evidence="1">Berkeley</strain>
    </source>
</reference>
<keyword evidence="2" id="KW-1185">Reference proteome</keyword>
<comment type="caution">
    <text evidence="1">The sequence shown here is derived from an EMBL/GenBank/DDBJ whole genome shotgun (WGS) entry which is preliminary data.</text>
</comment>
<gene>
    <name evidence="1" type="ORF">DSO57_1021782</name>
</gene>
<accession>A0ACC2SGN3</accession>
<name>A0ACC2SGN3_9FUNG</name>
<evidence type="ECO:0000313" key="2">
    <source>
        <dbReference type="Proteomes" id="UP001165960"/>
    </source>
</evidence>
<organism evidence="1 2">
    <name type="scientific">Entomophthora muscae</name>
    <dbReference type="NCBI Taxonomy" id="34485"/>
    <lineage>
        <taxon>Eukaryota</taxon>
        <taxon>Fungi</taxon>
        <taxon>Fungi incertae sedis</taxon>
        <taxon>Zoopagomycota</taxon>
        <taxon>Entomophthoromycotina</taxon>
        <taxon>Entomophthoromycetes</taxon>
        <taxon>Entomophthorales</taxon>
        <taxon>Entomophthoraceae</taxon>
        <taxon>Entomophthora</taxon>
    </lineage>
</organism>
<dbReference type="EMBL" id="QTSX02005077">
    <property type="protein sequence ID" value="KAJ9061322.1"/>
    <property type="molecule type" value="Genomic_DNA"/>
</dbReference>
<sequence>MSLECRTRDIYARLQASLRLGCLRSCREYKWSSSTSKDLEEMFAFAATVKFTMFSTKLDDGNIVSRPMALVKRINTVDFYMITSKESDKAVQLEKDGHASLSLFRSNDYSWASISGTATLVDDREKIHELHSFFLRPFFDDKGDGIHNGGKDDPRIVLIKFTSHFGRYQIQNNTLSQAYELAKSALTGGSAHFSPTKNITKEQIDAARTT</sequence>
<evidence type="ECO:0000313" key="1">
    <source>
        <dbReference type="EMBL" id="KAJ9061322.1"/>
    </source>
</evidence>
<dbReference type="Proteomes" id="UP001165960">
    <property type="component" value="Unassembled WGS sequence"/>
</dbReference>
<proteinExistence type="predicted"/>
<protein>
    <submittedName>
        <fullName evidence="1">Uncharacterized protein</fullName>
    </submittedName>
</protein>